<keyword evidence="7 10" id="KW-0808">Transferase</keyword>
<keyword evidence="5 10" id="KW-0169">Cobalamin biosynthesis</keyword>
<dbReference type="KEGG" id="swd:Swoo_4084"/>
<evidence type="ECO:0000313" key="12">
    <source>
        <dbReference type="Proteomes" id="UP000002168"/>
    </source>
</evidence>
<comment type="function">
    <text evidence="10">Catalyzes the synthesis of alpha-ribazole-5'-phosphate from nicotinate mononucleotide (NAMN) and 5,6-dimethylbenzimidazole (DMB).</text>
</comment>
<dbReference type="NCBIfam" id="NF000996">
    <property type="entry name" value="PRK00105.1"/>
    <property type="match status" value="1"/>
</dbReference>
<dbReference type="GO" id="GO:0009236">
    <property type="term" value="P:cobalamin biosynthetic process"/>
    <property type="evidence" value="ECO:0007669"/>
    <property type="project" value="UniProtKB-UniRule"/>
</dbReference>
<evidence type="ECO:0000256" key="10">
    <source>
        <dbReference type="HAMAP-Rule" id="MF_00230"/>
    </source>
</evidence>
<dbReference type="HAMAP" id="MF_00230">
    <property type="entry name" value="CobT"/>
    <property type="match status" value="1"/>
</dbReference>
<dbReference type="eggNOG" id="COG2038">
    <property type="taxonomic scope" value="Bacteria"/>
</dbReference>
<comment type="pathway">
    <text evidence="1 10">Nucleoside biosynthesis; alpha-ribazole biosynthesis; alpha-ribazole from 5,6-dimethylbenzimidazole: step 1/2.</text>
</comment>
<evidence type="ECO:0000256" key="7">
    <source>
        <dbReference type="ARBA" id="ARBA00022679"/>
    </source>
</evidence>
<evidence type="ECO:0000256" key="6">
    <source>
        <dbReference type="ARBA" id="ARBA00022676"/>
    </source>
</evidence>
<dbReference type="InterPro" id="IPR036087">
    <property type="entry name" value="Nict_dMeBzImd_PRibTrfase_sf"/>
</dbReference>
<keyword evidence="6 10" id="KW-0328">Glycosyltransferase</keyword>
<evidence type="ECO:0000256" key="2">
    <source>
        <dbReference type="ARBA" id="ARBA00007110"/>
    </source>
</evidence>
<evidence type="ECO:0000256" key="1">
    <source>
        <dbReference type="ARBA" id="ARBA00005049"/>
    </source>
</evidence>
<dbReference type="Gene3D" id="3.40.50.10210">
    <property type="match status" value="1"/>
</dbReference>
<dbReference type="NCBIfam" id="TIGR03160">
    <property type="entry name" value="cobT_DBIPRT"/>
    <property type="match status" value="1"/>
</dbReference>
<dbReference type="PANTHER" id="PTHR43463:SF1">
    <property type="entry name" value="NICOTINATE-NUCLEOTIDE--DIMETHYLBENZIMIDAZOLE PHOSPHORIBOSYLTRANSFERASE"/>
    <property type="match status" value="1"/>
</dbReference>
<protein>
    <recommendedName>
        <fullName evidence="4 10">Nicotinate-nucleotide--dimethylbenzimidazole phosphoribosyltransferase</fullName>
        <shortName evidence="10">NN:DBI PRT</shortName>
        <ecNumber evidence="3 10">2.4.2.21</ecNumber>
    </recommendedName>
    <alternativeName>
        <fullName evidence="8 10">N(1)-alpha-phosphoribosyltransferase</fullName>
    </alternativeName>
</protein>
<dbReference type="Pfam" id="PF02277">
    <property type="entry name" value="DBI_PRT"/>
    <property type="match status" value="1"/>
</dbReference>
<evidence type="ECO:0000256" key="8">
    <source>
        <dbReference type="ARBA" id="ARBA00030686"/>
    </source>
</evidence>
<dbReference type="RefSeq" id="WP_012326669.1">
    <property type="nucleotide sequence ID" value="NC_010506.1"/>
</dbReference>
<dbReference type="STRING" id="392500.Swoo_4084"/>
<accession>B1KH28</accession>
<dbReference type="EC" id="2.4.2.21" evidence="3 10"/>
<dbReference type="AlphaFoldDB" id="B1KH28"/>
<evidence type="ECO:0000256" key="3">
    <source>
        <dbReference type="ARBA" id="ARBA00011991"/>
    </source>
</evidence>
<dbReference type="Proteomes" id="UP000002168">
    <property type="component" value="Chromosome"/>
</dbReference>
<name>B1KH28_SHEWM</name>
<comment type="catalytic activity">
    <reaction evidence="9 10">
        <text>5,6-dimethylbenzimidazole + nicotinate beta-D-ribonucleotide = alpha-ribazole 5'-phosphate + nicotinate + H(+)</text>
        <dbReference type="Rhea" id="RHEA:11196"/>
        <dbReference type="ChEBI" id="CHEBI:15378"/>
        <dbReference type="ChEBI" id="CHEBI:15890"/>
        <dbReference type="ChEBI" id="CHEBI:32544"/>
        <dbReference type="ChEBI" id="CHEBI:57502"/>
        <dbReference type="ChEBI" id="CHEBI:57918"/>
        <dbReference type="EC" id="2.4.2.21"/>
    </reaction>
</comment>
<dbReference type="FunFam" id="3.40.50.10210:FF:000001">
    <property type="entry name" value="Nicotinate-nucleotide--dimethylbenzimidazole phosphoribosyltransferase"/>
    <property type="match status" value="1"/>
</dbReference>
<keyword evidence="12" id="KW-1185">Reference proteome</keyword>
<comment type="similarity">
    <text evidence="2 10">Belongs to the CobT family.</text>
</comment>
<dbReference type="InterPro" id="IPR003200">
    <property type="entry name" value="Nict_dMeBzImd_PRibTrfase"/>
</dbReference>
<dbReference type="UniPathway" id="UPA00061">
    <property type="reaction ID" value="UER00516"/>
</dbReference>
<evidence type="ECO:0000256" key="5">
    <source>
        <dbReference type="ARBA" id="ARBA00022573"/>
    </source>
</evidence>
<evidence type="ECO:0000256" key="4">
    <source>
        <dbReference type="ARBA" id="ARBA00015486"/>
    </source>
</evidence>
<proteinExistence type="inferred from homology"/>
<dbReference type="PANTHER" id="PTHR43463">
    <property type="entry name" value="NICOTINATE-NUCLEOTIDE--DIMETHYLBENZIMIDAZOLE PHOSPHORIBOSYLTRANSFERASE"/>
    <property type="match status" value="1"/>
</dbReference>
<dbReference type="EMBL" id="CP000961">
    <property type="protein sequence ID" value="ACA88340.1"/>
    <property type="molecule type" value="Genomic_DNA"/>
</dbReference>
<sequence length="346" mass="36782">MLGIGFDIAPISHEFDDEIQSRIDNKTKPLGALGELEFLAKQIARVLGKDKPKISNPKLLVFAADHGIAAAGVSIAPSEVTTQMVMNFINGGAAINVFCRQVGFELEVIDCGILQPLEGVEGIIDQRLGAGTAPIHRQAAMTLGAVKQGMEMARARIEHHHQLGCNLIALGEMGIGNTTSAAAIMACIMEMDSIDCVGRGTGIDAATLKRKQMLVEQALHVHESELADPFNILACLGGFEIVQMTGAMLAAAERGMLVVIDGFIATAAAMVAVKINPNVRGYMIFGHQSDERGHCLMMEHLHARPLLKLDMRLGEGTGAALALPMIQAAAGFYNEMASFSDAGIEI</sequence>
<feature type="active site" description="Proton acceptor" evidence="10">
    <location>
        <position position="315"/>
    </location>
</feature>
<dbReference type="InterPro" id="IPR023195">
    <property type="entry name" value="Nict_dMeBzImd_PRibTrfase_N"/>
</dbReference>
<dbReference type="SUPFAM" id="SSF52733">
    <property type="entry name" value="Nicotinate mononucleotide:5,6-dimethylbenzimidazole phosphoribosyltransferase (CobT)"/>
    <property type="match status" value="1"/>
</dbReference>
<evidence type="ECO:0000256" key="9">
    <source>
        <dbReference type="ARBA" id="ARBA00047340"/>
    </source>
</evidence>
<dbReference type="Gene3D" id="1.10.1610.10">
    <property type="match status" value="1"/>
</dbReference>
<dbReference type="InterPro" id="IPR017846">
    <property type="entry name" value="Nict_dMeBzImd_PRibTrfase_bact"/>
</dbReference>
<dbReference type="HOGENOM" id="CLU_002982_0_0_6"/>
<evidence type="ECO:0000313" key="11">
    <source>
        <dbReference type="EMBL" id="ACA88340.1"/>
    </source>
</evidence>
<dbReference type="CDD" id="cd02439">
    <property type="entry name" value="DMB-PRT_CobT"/>
    <property type="match status" value="1"/>
</dbReference>
<dbReference type="GO" id="GO:0008939">
    <property type="term" value="F:nicotinate-nucleotide-dimethylbenzimidazole phosphoribosyltransferase activity"/>
    <property type="evidence" value="ECO:0007669"/>
    <property type="project" value="UniProtKB-UniRule"/>
</dbReference>
<gene>
    <name evidence="10" type="primary">cobT</name>
    <name evidence="11" type="ordered locus">Swoo_4084</name>
</gene>
<organism evidence="11 12">
    <name type="scientific">Shewanella woodyi (strain ATCC 51908 / MS32)</name>
    <dbReference type="NCBI Taxonomy" id="392500"/>
    <lineage>
        <taxon>Bacteria</taxon>
        <taxon>Pseudomonadati</taxon>
        <taxon>Pseudomonadota</taxon>
        <taxon>Gammaproteobacteria</taxon>
        <taxon>Alteromonadales</taxon>
        <taxon>Shewanellaceae</taxon>
        <taxon>Shewanella</taxon>
    </lineage>
</organism>
<reference evidence="11 12" key="1">
    <citation type="submission" date="2008-02" db="EMBL/GenBank/DDBJ databases">
        <title>Complete sequence of Shewanella woodyi ATCC 51908.</title>
        <authorList>
            <consortium name="US DOE Joint Genome Institute"/>
            <person name="Copeland A."/>
            <person name="Lucas S."/>
            <person name="Lapidus A."/>
            <person name="Glavina del Rio T."/>
            <person name="Dalin E."/>
            <person name="Tice H."/>
            <person name="Bruce D."/>
            <person name="Goodwin L."/>
            <person name="Pitluck S."/>
            <person name="Sims D."/>
            <person name="Brettin T."/>
            <person name="Detter J.C."/>
            <person name="Han C."/>
            <person name="Kuske C.R."/>
            <person name="Schmutz J."/>
            <person name="Larimer F."/>
            <person name="Land M."/>
            <person name="Hauser L."/>
            <person name="Kyrpides N."/>
            <person name="Lykidis A."/>
            <person name="Zhao J.-S."/>
            <person name="Richardson P."/>
        </authorList>
    </citation>
    <scope>NUCLEOTIDE SEQUENCE [LARGE SCALE GENOMIC DNA]</scope>
    <source>
        <strain evidence="12">ATCC 51908 / MS32</strain>
    </source>
</reference>